<evidence type="ECO:0000259" key="10">
    <source>
        <dbReference type="SMART" id="SM00656"/>
    </source>
</evidence>
<gene>
    <name evidence="11" type="ordered locus">Os10g0457200</name>
    <name evidence="11" type="ORF">OSNPB_100457200</name>
</gene>
<evidence type="ECO:0000313" key="12">
    <source>
        <dbReference type="Proteomes" id="UP000059680"/>
    </source>
</evidence>
<evidence type="ECO:0000313" key="11">
    <source>
        <dbReference type="EMBL" id="BAT11140.1"/>
    </source>
</evidence>
<comment type="cofactor">
    <cofactor evidence="9">
        <name>Ca(2+)</name>
        <dbReference type="ChEBI" id="CHEBI:29108"/>
    </cofactor>
    <text evidence="9">Binds 1 Ca(2+) ion. Required for its activity.</text>
</comment>
<evidence type="ECO:0000256" key="3">
    <source>
        <dbReference type="ARBA" id="ARBA00010980"/>
    </source>
</evidence>
<comment type="catalytic activity">
    <reaction evidence="1 9">
        <text>Eliminative cleavage of (1-&gt;4)-alpha-D-galacturonan to give oligosaccharides with 4-deoxy-alpha-D-galact-4-enuronosyl groups at their non-reducing ends.</text>
        <dbReference type="EC" id="4.2.2.2"/>
    </reaction>
</comment>
<dbReference type="EMBL" id="AP014966">
    <property type="protein sequence ID" value="BAT11140.1"/>
    <property type="molecule type" value="Genomic_DNA"/>
</dbReference>
<feature type="domain" description="Pectate lyase" evidence="10">
    <location>
        <begin position="265"/>
        <end position="463"/>
    </location>
</feature>
<reference evidence="11 12" key="2">
    <citation type="journal article" date="2013" name="Plant Cell Physiol.">
        <title>Rice Annotation Project Database (RAP-DB): an integrative and interactive database for rice genomics.</title>
        <authorList>
            <person name="Sakai H."/>
            <person name="Lee S.S."/>
            <person name="Tanaka T."/>
            <person name="Numa H."/>
            <person name="Kim J."/>
            <person name="Kawahara Y."/>
            <person name="Wakimoto H."/>
            <person name="Yang C.C."/>
            <person name="Iwamoto M."/>
            <person name="Abe T."/>
            <person name="Yamada Y."/>
            <person name="Muto A."/>
            <person name="Inokuchi H."/>
            <person name="Ikemura T."/>
            <person name="Matsumoto T."/>
            <person name="Sasaki T."/>
            <person name="Itoh T."/>
        </authorList>
    </citation>
    <scope>NUCLEOTIDE SEQUENCE [LARGE SCALE GENOMIC DNA]</scope>
    <source>
        <strain evidence="12">cv. Nipponbare</strain>
    </source>
</reference>
<dbReference type="Pfam" id="PF00544">
    <property type="entry name" value="Pectate_lyase_4"/>
    <property type="match status" value="1"/>
</dbReference>
<dbReference type="InterPro" id="IPR045032">
    <property type="entry name" value="PEL"/>
</dbReference>
<dbReference type="InParanoid" id="A0A0P0XVJ6"/>
<keyword evidence="13 14" id="KW-1267">Proteomics identification</keyword>
<name>A0A0P0XVJ6_ORYSJ</name>
<dbReference type="OMA" id="NEKHWAK"/>
<dbReference type="KEGG" id="osa:4348800"/>
<dbReference type="PaxDb" id="39947-A0A0P0XVJ6"/>
<dbReference type="SMART" id="SM00656">
    <property type="entry name" value="Amb_all"/>
    <property type="match status" value="1"/>
</dbReference>
<dbReference type="SMR" id="A0A0P0XVJ6"/>
<proteinExistence type="evidence at protein level"/>
<reference evidence="12" key="1">
    <citation type="journal article" date="2005" name="Nature">
        <title>The map-based sequence of the rice genome.</title>
        <authorList>
            <consortium name="International rice genome sequencing project (IRGSP)"/>
            <person name="Matsumoto T."/>
            <person name="Wu J."/>
            <person name="Kanamori H."/>
            <person name="Katayose Y."/>
            <person name="Fujisawa M."/>
            <person name="Namiki N."/>
            <person name="Mizuno H."/>
            <person name="Yamamoto K."/>
            <person name="Antonio B.A."/>
            <person name="Baba T."/>
            <person name="Sakata K."/>
            <person name="Nagamura Y."/>
            <person name="Aoki H."/>
            <person name="Arikawa K."/>
            <person name="Arita K."/>
            <person name="Bito T."/>
            <person name="Chiden Y."/>
            <person name="Fujitsuka N."/>
            <person name="Fukunaka R."/>
            <person name="Hamada M."/>
            <person name="Harada C."/>
            <person name="Hayashi A."/>
            <person name="Hijishita S."/>
            <person name="Honda M."/>
            <person name="Hosokawa S."/>
            <person name="Ichikawa Y."/>
            <person name="Idonuma A."/>
            <person name="Iijima M."/>
            <person name="Ikeda M."/>
            <person name="Ikeno M."/>
            <person name="Ito K."/>
            <person name="Ito S."/>
            <person name="Ito T."/>
            <person name="Ito Y."/>
            <person name="Ito Y."/>
            <person name="Iwabuchi A."/>
            <person name="Kamiya K."/>
            <person name="Karasawa W."/>
            <person name="Kurita K."/>
            <person name="Katagiri S."/>
            <person name="Kikuta A."/>
            <person name="Kobayashi H."/>
            <person name="Kobayashi N."/>
            <person name="Machita K."/>
            <person name="Maehara T."/>
            <person name="Masukawa M."/>
            <person name="Mizubayashi T."/>
            <person name="Mukai Y."/>
            <person name="Nagasaki H."/>
            <person name="Nagata Y."/>
            <person name="Naito S."/>
            <person name="Nakashima M."/>
            <person name="Nakama Y."/>
            <person name="Nakamichi Y."/>
            <person name="Nakamura M."/>
            <person name="Meguro A."/>
            <person name="Negishi M."/>
            <person name="Ohta I."/>
            <person name="Ohta T."/>
            <person name="Okamoto M."/>
            <person name="Ono N."/>
            <person name="Saji S."/>
            <person name="Sakaguchi M."/>
            <person name="Sakai K."/>
            <person name="Shibata M."/>
            <person name="Shimokawa T."/>
            <person name="Song J."/>
            <person name="Takazaki Y."/>
            <person name="Terasawa K."/>
            <person name="Tsugane M."/>
            <person name="Tsuji K."/>
            <person name="Ueda S."/>
            <person name="Waki K."/>
            <person name="Yamagata H."/>
            <person name="Yamamoto M."/>
            <person name="Yamamoto S."/>
            <person name="Yamane H."/>
            <person name="Yoshiki S."/>
            <person name="Yoshihara R."/>
            <person name="Yukawa K."/>
            <person name="Zhong H."/>
            <person name="Yano M."/>
            <person name="Yuan Q."/>
            <person name="Ouyang S."/>
            <person name="Liu J."/>
            <person name="Jones K.M."/>
            <person name="Gansberger K."/>
            <person name="Moffat K."/>
            <person name="Hill J."/>
            <person name="Bera J."/>
            <person name="Fadrosh D."/>
            <person name="Jin S."/>
            <person name="Johri S."/>
            <person name="Kim M."/>
            <person name="Overton L."/>
            <person name="Reardon M."/>
            <person name="Tsitrin T."/>
            <person name="Vuong H."/>
            <person name="Weaver B."/>
            <person name="Ciecko A."/>
            <person name="Tallon L."/>
            <person name="Jackson J."/>
            <person name="Pai G."/>
            <person name="Aken S.V."/>
            <person name="Utterback T."/>
            <person name="Reidmuller S."/>
            <person name="Feldblyum T."/>
            <person name="Hsiao J."/>
            <person name="Zismann V."/>
            <person name="Iobst S."/>
            <person name="de Vazeille A.R."/>
            <person name="Buell C.R."/>
            <person name="Ying K."/>
            <person name="Li Y."/>
            <person name="Lu T."/>
            <person name="Huang Y."/>
            <person name="Zhao Q."/>
            <person name="Feng Q."/>
            <person name="Zhang L."/>
            <person name="Zhu J."/>
            <person name="Weng Q."/>
            <person name="Mu J."/>
            <person name="Lu Y."/>
            <person name="Fan D."/>
            <person name="Liu Y."/>
            <person name="Guan J."/>
            <person name="Zhang Y."/>
            <person name="Yu S."/>
            <person name="Liu X."/>
            <person name="Zhang Y."/>
            <person name="Hong G."/>
            <person name="Han B."/>
            <person name="Choisne N."/>
            <person name="Demange N."/>
            <person name="Orjeda G."/>
            <person name="Samain S."/>
            <person name="Cattolico L."/>
            <person name="Pelletier E."/>
            <person name="Couloux A."/>
            <person name="Segurens B."/>
            <person name="Wincker P."/>
            <person name="D'Hont A."/>
            <person name="Scarpelli C."/>
            <person name="Weissenbach J."/>
            <person name="Salanoubat M."/>
            <person name="Quetier F."/>
            <person name="Yu Y."/>
            <person name="Kim H.R."/>
            <person name="Rambo T."/>
            <person name="Currie J."/>
            <person name="Collura K."/>
            <person name="Luo M."/>
            <person name="Yang T."/>
            <person name="Ammiraju J.S.S."/>
            <person name="Engler F."/>
            <person name="Soderlund C."/>
            <person name="Wing R.A."/>
            <person name="Palmer L.E."/>
            <person name="de la Bastide M."/>
            <person name="Spiegel L."/>
            <person name="Nascimento L."/>
            <person name="Zutavern T."/>
            <person name="O'Shaughnessy A."/>
            <person name="Dike S."/>
            <person name="Dedhia N."/>
            <person name="Preston R."/>
            <person name="Balija V."/>
            <person name="McCombie W.R."/>
            <person name="Chow T."/>
            <person name="Chen H."/>
            <person name="Chung M."/>
            <person name="Chen C."/>
            <person name="Shaw J."/>
            <person name="Wu H."/>
            <person name="Hsiao K."/>
            <person name="Chao Y."/>
            <person name="Chu M."/>
            <person name="Cheng C."/>
            <person name="Hour A."/>
            <person name="Lee P."/>
            <person name="Lin S."/>
            <person name="Lin Y."/>
            <person name="Liou J."/>
            <person name="Liu S."/>
            <person name="Hsing Y."/>
            <person name="Raghuvanshi S."/>
            <person name="Mohanty A."/>
            <person name="Bharti A.K."/>
            <person name="Gaur A."/>
            <person name="Gupta V."/>
            <person name="Kumar D."/>
            <person name="Ravi V."/>
            <person name="Vij S."/>
            <person name="Kapur A."/>
            <person name="Khurana P."/>
            <person name="Khurana P."/>
            <person name="Khurana J.P."/>
            <person name="Tyagi A.K."/>
            <person name="Gaikwad K."/>
            <person name="Singh A."/>
            <person name="Dalal V."/>
            <person name="Srivastava S."/>
            <person name="Dixit A."/>
            <person name="Pal A.K."/>
            <person name="Ghazi I.A."/>
            <person name="Yadav M."/>
            <person name="Pandit A."/>
            <person name="Bhargava A."/>
            <person name="Sureshbabu K."/>
            <person name="Batra K."/>
            <person name="Sharma T.R."/>
            <person name="Mohapatra T."/>
            <person name="Singh N.K."/>
            <person name="Messing J."/>
            <person name="Nelson A.B."/>
            <person name="Fuks G."/>
            <person name="Kavchok S."/>
            <person name="Keizer G."/>
            <person name="Linton E."/>
            <person name="Llaca V."/>
            <person name="Song R."/>
            <person name="Tanyolac B."/>
            <person name="Young S."/>
            <person name="Ho-Il K."/>
            <person name="Hahn J.H."/>
            <person name="Sangsakoo G."/>
            <person name="Vanavichit A."/>
            <person name="de Mattos Luiz.A.T."/>
            <person name="Zimmer P.D."/>
            <person name="Malone G."/>
            <person name="Dellagostin O."/>
            <person name="de Oliveira A.C."/>
            <person name="Bevan M."/>
            <person name="Bancroft I."/>
            <person name="Minx P."/>
            <person name="Cordum H."/>
            <person name="Wilson R."/>
            <person name="Cheng Z."/>
            <person name="Jin W."/>
            <person name="Jiang J."/>
            <person name="Leong S.A."/>
            <person name="Iwama H."/>
            <person name="Gojobori T."/>
            <person name="Itoh T."/>
            <person name="Niimura Y."/>
            <person name="Fujii Y."/>
            <person name="Habara T."/>
            <person name="Sakai H."/>
            <person name="Sato Y."/>
            <person name="Wilson G."/>
            <person name="Kumar K."/>
            <person name="McCouch S."/>
            <person name="Juretic N."/>
            <person name="Hoen D."/>
            <person name="Wright S."/>
            <person name="Bruskiewich R."/>
            <person name="Bureau T."/>
            <person name="Miyao A."/>
            <person name="Hirochika H."/>
            <person name="Nishikawa T."/>
            <person name="Kadowaki K."/>
            <person name="Sugiura M."/>
            <person name="Burr B."/>
            <person name="Sasaki T."/>
        </authorList>
    </citation>
    <scope>NUCLEOTIDE SEQUENCE [LARGE SCALE GENOMIC DNA]</scope>
    <source>
        <strain evidence="12">cv. Nipponbare</strain>
    </source>
</reference>
<dbReference type="Gene3D" id="2.160.20.10">
    <property type="entry name" value="Single-stranded right-handed beta-helix, Pectin lyase-like"/>
    <property type="match status" value="1"/>
</dbReference>
<evidence type="ECO:0000256" key="2">
    <source>
        <dbReference type="ARBA" id="ARBA00005220"/>
    </source>
</evidence>
<dbReference type="eggNOG" id="ENOG502QPY9">
    <property type="taxonomic scope" value="Eukaryota"/>
</dbReference>
<evidence type="ECO:0000256" key="4">
    <source>
        <dbReference type="ARBA" id="ARBA00012272"/>
    </source>
</evidence>
<dbReference type="InterPro" id="IPR011050">
    <property type="entry name" value="Pectin_lyase_fold/virulence"/>
</dbReference>
<evidence type="ECO:0000256" key="8">
    <source>
        <dbReference type="ARBA" id="ARBA00023239"/>
    </source>
</evidence>
<dbReference type="Proteomes" id="UP000059680">
    <property type="component" value="Chromosome 10"/>
</dbReference>
<keyword evidence="5 9" id="KW-0479">Metal-binding</keyword>
<dbReference type="InterPro" id="IPR002022">
    <property type="entry name" value="Pec_lyase"/>
</dbReference>
<protein>
    <recommendedName>
        <fullName evidence="4 9">Pectate lyase</fullName>
        <ecNumber evidence="4 9">4.2.2.2</ecNumber>
    </recommendedName>
</protein>
<keyword evidence="6" id="KW-0732">Signal</keyword>
<reference evidence="11 12" key="3">
    <citation type="journal article" date="2013" name="Rice">
        <title>Improvement of the Oryza sativa Nipponbare reference genome using next generation sequence and optical map data.</title>
        <authorList>
            <person name="Kawahara Y."/>
            <person name="de la Bastide M."/>
            <person name="Hamilton J.P."/>
            <person name="Kanamori H."/>
            <person name="McCombie W.R."/>
            <person name="Ouyang S."/>
            <person name="Schwartz D.C."/>
            <person name="Tanaka T."/>
            <person name="Wu J."/>
            <person name="Zhou S."/>
            <person name="Childs K.L."/>
            <person name="Davidson R.M."/>
            <person name="Lin H."/>
            <person name="Quesada-Ocampo L."/>
            <person name="Vaillancourt B."/>
            <person name="Sakai H."/>
            <person name="Lee S.S."/>
            <person name="Kim J."/>
            <person name="Numa H."/>
            <person name="Itoh T."/>
            <person name="Buell C.R."/>
            <person name="Matsumoto T."/>
        </authorList>
    </citation>
    <scope>NUCLEOTIDE SEQUENCE [LARGE SCALE GENOMIC DNA]</scope>
    <source>
        <strain evidence="12">cv. Nipponbare</strain>
    </source>
</reference>
<dbReference type="GO" id="GO:0046872">
    <property type="term" value="F:metal ion binding"/>
    <property type="evidence" value="ECO:0007669"/>
    <property type="project" value="UniProtKB-KW"/>
</dbReference>
<comment type="pathway">
    <text evidence="2 9">Glycan metabolism; pectin degradation; 2-dehydro-3-deoxy-D-gluconate from pectin: step 2/5.</text>
</comment>
<dbReference type="AlphaFoldDB" id="A0A0P0XVJ6"/>
<dbReference type="InterPro" id="IPR012334">
    <property type="entry name" value="Pectin_lyas_fold"/>
</dbReference>
<organism evidence="11 12">
    <name type="scientific">Oryza sativa subsp. japonica</name>
    <name type="common">Rice</name>
    <dbReference type="NCBI Taxonomy" id="39947"/>
    <lineage>
        <taxon>Eukaryota</taxon>
        <taxon>Viridiplantae</taxon>
        <taxon>Streptophyta</taxon>
        <taxon>Embryophyta</taxon>
        <taxon>Tracheophyta</taxon>
        <taxon>Spermatophyta</taxon>
        <taxon>Magnoliopsida</taxon>
        <taxon>Liliopsida</taxon>
        <taxon>Poales</taxon>
        <taxon>Poaceae</taxon>
        <taxon>BOP clade</taxon>
        <taxon>Oryzoideae</taxon>
        <taxon>Oryzeae</taxon>
        <taxon>Oryzinae</taxon>
        <taxon>Oryza</taxon>
        <taxon>Oryza sativa</taxon>
    </lineage>
</organism>
<dbReference type="UniPathway" id="UPA00545">
    <property type="reaction ID" value="UER00824"/>
</dbReference>
<evidence type="ECO:0007829" key="13">
    <source>
        <dbReference type="PeptideAtlas" id="A0A0P0XVJ6"/>
    </source>
</evidence>
<dbReference type="OrthoDB" id="1637350at2759"/>
<evidence type="ECO:0000256" key="1">
    <source>
        <dbReference type="ARBA" id="ARBA00000695"/>
    </source>
</evidence>
<keyword evidence="8 9" id="KW-0456">Lyase</keyword>
<keyword evidence="7 9" id="KW-0106">Calcium</keyword>
<dbReference type="EC" id="4.2.2.2" evidence="4 9"/>
<evidence type="ECO:0000256" key="7">
    <source>
        <dbReference type="ARBA" id="ARBA00022837"/>
    </source>
</evidence>
<dbReference type="STRING" id="39947.A0A0P0XVJ6"/>
<evidence type="ECO:0000256" key="6">
    <source>
        <dbReference type="ARBA" id="ARBA00022729"/>
    </source>
</evidence>
<dbReference type="GO" id="GO:0045490">
    <property type="term" value="P:pectin catabolic process"/>
    <property type="evidence" value="ECO:0007669"/>
    <property type="project" value="UniProtKB-UniPathway"/>
</dbReference>
<dbReference type="InterPro" id="IPR018082">
    <property type="entry name" value="AmbAllergen"/>
</dbReference>
<dbReference type="FunCoup" id="A0A0P0XVJ6">
    <property type="interactions" value="55"/>
</dbReference>
<evidence type="ECO:0000256" key="5">
    <source>
        <dbReference type="ARBA" id="ARBA00022723"/>
    </source>
</evidence>
<dbReference type="PRINTS" id="PR00807">
    <property type="entry name" value="AMBALLERGEN"/>
</dbReference>
<dbReference type="PANTHER" id="PTHR31683:SF11">
    <property type="entry name" value="PECTATE LYASE"/>
    <property type="match status" value="1"/>
</dbReference>
<sequence length="608" mass="64489">MPIFPSMKHSPFSLLQRLKQTPSFNKQGSHLPQVIPFHLLSLSLSSPSEFSPSSPPLLSNPKLQIKSQELHHPAADSLSKSTIFHSLTVLHTLLHCYKNPLHLQFSTPKSTQEPAAAMAGPVESTRITLLLVAATLLLLPPPLAASLNSSLPDPAAVVADFHSKVATSRRRMQKADGGGGGGGGGCLTGNPIDHCWRCAGTDWRQDRQRLADCGIGFGRNAMGGKGGPVYVVTDPSDGDPVNPAPGTLRYGAIQEGPLWIVFAGDMTIRLNEELLVNSYKTIDGRGANVHVGAGGACITLQYVSNVIIHNIHVHDCVPAGNANVRASPTHYGWRTRSDGDGISLYSARDVWVDHCALSRCADGLIDAIMGSTAITVSNSYFSHHNEVMLLGHSDGYLPDSAMQVTIAFNHFGIQLVQRMPRCRRGYFHIVNNDYTAWEMYAIGGSASPTINSQGNRYIAPADPNAKEVTKRVDTEEGQWAGWNWRTEGDMMVNGAFFVPSGEGLEAIYDKASSTDPKSSALVDQLTAGAGVLGGPRDNGEAAAYAGVNYAGVGTGGGGGGGAGAGGMGYGYLGMVYGSGGNWSCRADLTLQLTSLFLALFALICLHPL</sequence>
<dbReference type="GO" id="GO:0030570">
    <property type="term" value="F:pectate lyase activity"/>
    <property type="evidence" value="ECO:0000318"/>
    <property type="project" value="GO_Central"/>
</dbReference>
<accession>A0A0P0XVJ6</accession>
<dbReference type="SUPFAM" id="SSF51126">
    <property type="entry name" value="Pectin lyase-like"/>
    <property type="match status" value="1"/>
</dbReference>
<dbReference type="PANTHER" id="PTHR31683">
    <property type="entry name" value="PECTATE LYASE 18-RELATED"/>
    <property type="match status" value="1"/>
</dbReference>
<keyword evidence="12" id="KW-1185">Reference proteome</keyword>
<dbReference type="FunFam" id="2.160.20.10:FF:000009">
    <property type="entry name" value="Pectate lyase"/>
    <property type="match status" value="1"/>
</dbReference>
<evidence type="ECO:0007829" key="14">
    <source>
        <dbReference type="ProteomicsDB" id="A0A0P0XVJ6"/>
    </source>
</evidence>
<evidence type="ECO:0000256" key="9">
    <source>
        <dbReference type="RuleBase" id="RU361123"/>
    </source>
</evidence>
<comment type="similarity">
    <text evidence="3 9">Belongs to the polysaccharide lyase 1 family.</text>
</comment>